<evidence type="ECO:0000313" key="5">
    <source>
        <dbReference type="EMBL" id="KRN06599.1"/>
    </source>
</evidence>
<keyword evidence="6" id="KW-1185">Reference proteome</keyword>
<sequence length="252" mass="28491">MNFDQRLRLHYDSLSDNEKEMVKFIQNHAAEVANYSITALGEKTLSSKSSVLRLSKKLGFRGYSELKFILKQSLASNNFEPADLVAELQNDIQRTFQYVRQANFQLLLDKMKEADTLVLYATGFSQNNATKEFANDLFISGRPNFLIEGESNFKIISNKLVPQDLVIVTSLSGNTPGIQDAIKTLNINHVPLCSVSSFGTNYLTEHADYSLYYEAGLLPNVNGQDPIYSMTCLNLILSILSRKYKEFILFDE</sequence>
<keyword evidence="1" id="KW-0805">Transcription regulation</keyword>
<dbReference type="SUPFAM" id="SSF53697">
    <property type="entry name" value="SIS domain"/>
    <property type="match status" value="1"/>
</dbReference>
<dbReference type="InterPro" id="IPR047640">
    <property type="entry name" value="RpiR-like"/>
</dbReference>
<dbReference type="GO" id="GO:1901135">
    <property type="term" value="P:carbohydrate derivative metabolic process"/>
    <property type="evidence" value="ECO:0007669"/>
    <property type="project" value="InterPro"/>
</dbReference>
<keyword evidence="2" id="KW-0238">DNA-binding</keyword>
<dbReference type="InterPro" id="IPR001347">
    <property type="entry name" value="SIS_dom"/>
</dbReference>
<dbReference type="CDD" id="cd05013">
    <property type="entry name" value="SIS_RpiR"/>
    <property type="match status" value="1"/>
</dbReference>
<dbReference type="PROSITE" id="PS51071">
    <property type="entry name" value="HTH_RPIR"/>
    <property type="match status" value="1"/>
</dbReference>
<feature type="domain" description="HTH rpiR-type" evidence="4">
    <location>
        <begin position="1"/>
        <end position="77"/>
    </location>
</feature>
<evidence type="ECO:0000259" key="4">
    <source>
        <dbReference type="PROSITE" id="PS51071"/>
    </source>
</evidence>
<dbReference type="OrthoDB" id="1648815at2"/>
<dbReference type="InterPro" id="IPR009057">
    <property type="entry name" value="Homeodomain-like_sf"/>
</dbReference>
<dbReference type="PANTHER" id="PTHR30514:SF1">
    <property type="entry name" value="HTH-TYPE TRANSCRIPTIONAL REGULATOR HEXR-RELATED"/>
    <property type="match status" value="1"/>
</dbReference>
<protein>
    <submittedName>
        <fullName evidence="5">Transcriptional regulator</fullName>
    </submittedName>
</protein>
<evidence type="ECO:0000313" key="6">
    <source>
        <dbReference type="Proteomes" id="UP000050961"/>
    </source>
</evidence>
<dbReference type="Gene3D" id="3.40.50.10490">
    <property type="entry name" value="Glucose-6-phosphate isomerase like protein, domain 1"/>
    <property type="match status" value="1"/>
</dbReference>
<dbReference type="InterPro" id="IPR035472">
    <property type="entry name" value="RpiR-like_SIS"/>
</dbReference>
<dbReference type="STRING" id="1423806.FD15_GL000147"/>
<dbReference type="RefSeq" id="WP_034989612.1">
    <property type="nucleotide sequence ID" value="NZ_AYZF01000008.1"/>
</dbReference>
<proteinExistence type="predicted"/>
<evidence type="ECO:0000256" key="1">
    <source>
        <dbReference type="ARBA" id="ARBA00023015"/>
    </source>
</evidence>
<dbReference type="Pfam" id="PF01380">
    <property type="entry name" value="SIS"/>
    <property type="match status" value="1"/>
</dbReference>
<dbReference type="Gene3D" id="1.10.10.10">
    <property type="entry name" value="Winged helix-like DNA-binding domain superfamily/Winged helix DNA-binding domain"/>
    <property type="match status" value="1"/>
</dbReference>
<name>A0A023CZZ0_9LACO</name>
<dbReference type="SUPFAM" id="SSF46689">
    <property type="entry name" value="Homeodomain-like"/>
    <property type="match status" value="1"/>
</dbReference>
<dbReference type="InterPro" id="IPR046348">
    <property type="entry name" value="SIS_dom_sf"/>
</dbReference>
<dbReference type="eggNOG" id="COG1737">
    <property type="taxonomic scope" value="Bacteria"/>
</dbReference>
<dbReference type="PATRIC" id="fig|1423806.3.peg.150"/>
<dbReference type="InterPro" id="IPR000281">
    <property type="entry name" value="HTH_RpiR"/>
</dbReference>
<dbReference type="GO" id="GO:0003677">
    <property type="term" value="F:DNA binding"/>
    <property type="evidence" value="ECO:0007669"/>
    <property type="project" value="UniProtKB-KW"/>
</dbReference>
<dbReference type="GO" id="GO:0097367">
    <property type="term" value="F:carbohydrate derivative binding"/>
    <property type="evidence" value="ECO:0007669"/>
    <property type="project" value="InterPro"/>
</dbReference>
<comment type="caution">
    <text evidence="5">The sequence shown here is derived from an EMBL/GenBank/DDBJ whole genome shotgun (WGS) entry which is preliminary data.</text>
</comment>
<dbReference type="InterPro" id="IPR036388">
    <property type="entry name" value="WH-like_DNA-bd_sf"/>
</dbReference>
<dbReference type="Pfam" id="PF01418">
    <property type="entry name" value="HTH_6"/>
    <property type="match status" value="1"/>
</dbReference>
<dbReference type="PANTHER" id="PTHR30514">
    <property type="entry name" value="GLUCOKINASE"/>
    <property type="match status" value="1"/>
</dbReference>
<organism evidence="5 6">
    <name type="scientific">Liquorilactobacillus sucicola DSM 21376 = JCM 15457</name>
    <dbReference type="NCBI Taxonomy" id="1423806"/>
    <lineage>
        <taxon>Bacteria</taxon>
        <taxon>Bacillati</taxon>
        <taxon>Bacillota</taxon>
        <taxon>Bacilli</taxon>
        <taxon>Lactobacillales</taxon>
        <taxon>Lactobacillaceae</taxon>
        <taxon>Liquorilactobacillus</taxon>
    </lineage>
</organism>
<dbReference type="EMBL" id="AYZF01000008">
    <property type="protein sequence ID" value="KRN06599.1"/>
    <property type="molecule type" value="Genomic_DNA"/>
</dbReference>
<dbReference type="GO" id="GO:0003700">
    <property type="term" value="F:DNA-binding transcription factor activity"/>
    <property type="evidence" value="ECO:0007669"/>
    <property type="project" value="InterPro"/>
</dbReference>
<keyword evidence="3" id="KW-0804">Transcription</keyword>
<evidence type="ECO:0000256" key="3">
    <source>
        <dbReference type="ARBA" id="ARBA00023163"/>
    </source>
</evidence>
<evidence type="ECO:0000256" key="2">
    <source>
        <dbReference type="ARBA" id="ARBA00023125"/>
    </source>
</evidence>
<gene>
    <name evidence="5" type="ORF">FD15_GL000147</name>
</gene>
<dbReference type="AlphaFoldDB" id="A0A023CZZ0"/>
<reference evidence="5 6" key="1">
    <citation type="journal article" date="2015" name="Genome Announc.">
        <title>Expanding the biotechnology potential of lactobacilli through comparative genomics of 213 strains and associated genera.</title>
        <authorList>
            <person name="Sun Z."/>
            <person name="Harris H.M."/>
            <person name="McCann A."/>
            <person name="Guo C."/>
            <person name="Argimon S."/>
            <person name="Zhang W."/>
            <person name="Yang X."/>
            <person name="Jeffery I.B."/>
            <person name="Cooney J.C."/>
            <person name="Kagawa T.F."/>
            <person name="Liu W."/>
            <person name="Song Y."/>
            <person name="Salvetti E."/>
            <person name="Wrobel A."/>
            <person name="Rasinkangas P."/>
            <person name="Parkhill J."/>
            <person name="Rea M.C."/>
            <person name="O'Sullivan O."/>
            <person name="Ritari J."/>
            <person name="Douillard F.P."/>
            <person name="Paul Ross R."/>
            <person name="Yang R."/>
            <person name="Briner A.E."/>
            <person name="Felis G.E."/>
            <person name="de Vos W.M."/>
            <person name="Barrangou R."/>
            <person name="Klaenhammer T.R."/>
            <person name="Caufield P.W."/>
            <person name="Cui Y."/>
            <person name="Zhang H."/>
            <person name="O'Toole P.W."/>
        </authorList>
    </citation>
    <scope>NUCLEOTIDE SEQUENCE [LARGE SCALE GENOMIC DNA]</scope>
    <source>
        <strain evidence="5 6">DSM 21376</strain>
    </source>
</reference>
<accession>A0A023CZZ0</accession>
<dbReference type="Proteomes" id="UP000050961">
    <property type="component" value="Unassembled WGS sequence"/>
</dbReference>